<comment type="caution">
    <text evidence="1">The sequence shown here is derived from an EMBL/GenBank/DDBJ whole genome shotgun (WGS) entry which is preliminary data.</text>
</comment>
<dbReference type="EMBL" id="MSFI01000009">
    <property type="protein sequence ID" value="OMP67570.1"/>
    <property type="molecule type" value="Genomic_DNA"/>
</dbReference>
<evidence type="ECO:0000313" key="1">
    <source>
        <dbReference type="EMBL" id="OMP67570.1"/>
    </source>
</evidence>
<dbReference type="InterPro" id="IPR025716">
    <property type="entry name" value="Post-transcriptional_regulator"/>
</dbReference>
<gene>
    <name evidence="1" type="ORF">BTO28_06395</name>
</gene>
<reference evidence="1 2" key="1">
    <citation type="submission" date="2016-12" db="EMBL/GenBank/DDBJ databases">
        <title>Domibacillus sp. SAB 38T whole genome sequencing.</title>
        <authorList>
            <person name="Verma A."/>
            <person name="Ojha A.K."/>
            <person name="Krishnamurthi S."/>
        </authorList>
    </citation>
    <scope>NUCLEOTIDE SEQUENCE [LARGE SCALE GENOMIC DNA]</scope>
    <source>
        <strain evidence="1 2">SAB 38</strain>
    </source>
</reference>
<dbReference type="STRING" id="1714355.BTO28_06395"/>
<name>A0A1V2A9G9_9BACI</name>
<accession>A0A1V2A9G9</accession>
<protein>
    <submittedName>
        <fullName evidence="1">Competence protein ComN</fullName>
    </submittedName>
</protein>
<dbReference type="Proteomes" id="UP000188613">
    <property type="component" value="Unassembled WGS sequence"/>
</dbReference>
<dbReference type="OrthoDB" id="2990595at2"/>
<dbReference type="AlphaFoldDB" id="A0A1V2A9G9"/>
<dbReference type="Pfam" id="PF13797">
    <property type="entry name" value="Post_transc_reg"/>
    <property type="match status" value="1"/>
</dbReference>
<sequence length="104" mass="12460">MEMHPYERHYHKLLPALVSKVEEFKLFQYETADVPTLWSYLTKKKWKTSEKDLAISKLVADVLSVKPGEYMNFRQVNAYKSPEWSEPLSDQEMSFLFEPRKDRE</sequence>
<evidence type="ECO:0000313" key="2">
    <source>
        <dbReference type="Proteomes" id="UP000188613"/>
    </source>
</evidence>
<proteinExistence type="predicted"/>
<dbReference type="RefSeq" id="WP_076764703.1">
    <property type="nucleotide sequence ID" value="NZ_MSFI01000009.1"/>
</dbReference>
<organism evidence="1 2">
    <name type="scientific">Domibacillus epiphyticus</name>
    <dbReference type="NCBI Taxonomy" id="1714355"/>
    <lineage>
        <taxon>Bacteria</taxon>
        <taxon>Bacillati</taxon>
        <taxon>Bacillota</taxon>
        <taxon>Bacilli</taxon>
        <taxon>Bacillales</taxon>
        <taxon>Bacillaceae</taxon>
        <taxon>Domibacillus</taxon>
    </lineage>
</organism>
<keyword evidence="2" id="KW-1185">Reference proteome</keyword>